<dbReference type="InterPro" id="IPR022188">
    <property type="entry name" value="TASOR_DUF3715"/>
</dbReference>
<dbReference type="Pfam" id="PF12509">
    <property type="entry name" value="DUF3715"/>
    <property type="match status" value="1"/>
</dbReference>
<keyword evidence="3" id="KW-1185">Reference proteome</keyword>
<reference evidence="2 3" key="1">
    <citation type="submission" date="2021-06" db="EMBL/GenBank/DDBJ databases">
        <authorList>
            <person name="Palmer J.M."/>
        </authorList>
    </citation>
    <scope>NUCLEOTIDE SEQUENCE [LARGE SCALE GENOMIC DNA]</scope>
    <source>
        <strain evidence="2 3">GA_2019</strain>
        <tissue evidence="2">Muscle</tissue>
    </source>
</reference>
<proteinExistence type="predicted"/>
<gene>
    <name evidence="2" type="ORF">GOODEAATRI_034211</name>
</gene>
<feature type="domain" description="TASOR pseudo-PARP" evidence="1">
    <location>
        <begin position="1"/>
        <end position="73"/>
    </location>
</feature>
<evidence type="ECO:0000259" key="1">
    <source>
        <dbReference type="Pfam" id="PF12509"/>
    </source>
</evidence>
<accession>A0ABV0PTW0</accession>
<sequence length="137" mass="15592">MIIFKVMRGRIKHIHENMPKNAIESSPKFDCHLSKSANRVTSLLSYRAFELTQQYFFEFAFDEIKARPRHVCPYAVVSFQYKGKEVAASPMTAHRKELLHCVERPTGEQGPGVIPSLFAVLFTSLPSFQAVSIPFLC</sequence>
<dbReference type="EMBL" id="JAHRIO010088205">
    <property type="protein sequence ID" value="MEQ2186963.1"/>
    <property type="molecule type" value="Genomic_DNA"/>
</dbReference>
<evidence type="ECO:0000313" key="3">
    <source>
        <dbReference type="Proteomes" id="UP001476798"/>
    </source>
</evidence>
<dbReference type="PANTHER" id="PTHR16207:SF1">
    <property type="entry name" value="PROTEIN TASOR"/>
    <property type="match status" value="1"/>
</dbReference>
<dbReference type="PANTHER" id="PTHR16207">
    <property type="entry name" value="SET DOMAIN-CONTAINING PROTEIN"/>
    <property type="match status" value="1"/>
</dbReference>
<dbReference type="Proteomes" id="UP001476798">
    <property type="component" value="Unassembled WGS sequence"/>
</dbReference>
<protein>
    <recommendedName>
        <fullName evidence="1">TASOR pseudo-PARP domain-containing protein</fullName>
    </recommendedName>
</protein>
<evidence type="ECO:0000313" key="2">
    <source>
        <dbReference type="EMBL" id="MEQ2186963.1"/>
    </source>
</evidence>
<name>A0ABV0PTW0_9TELE</name>
<organism evidence="2 3">
    <name type="scientific">Goodea atripinnis</name>
    <dbReference type="NCBI Taxonomy" id="208336"/>
    <lineage>
        <taxon>Eukaryota</taxon>
        <taxon>Metazoa</taxon>
        <taxon>Chordata</taxon>
        <taxon>Craniata</taxon>
        <taxon>Vertebrata</taxon>
        <taxon>Euteleostomi</taxon>
        <taxon>Actinopterygii</taxon>
        <taxon>Neopterygii</taxon>
        <taxon>Teleostei</taxon>
        <taxon>Neoteleostei</taxon>
        <taxon>Acanthomorphata</taxon>
        <taxon>Ovalentaria</taxon>
        <taxon>Atherinomorphae</taxon>
        <taxon>Cyprinodontiformes</taxon>
        <taxon>Goodeidae</taxon>
        <taxon>Goodea</taxon>
    </lineage>
</organism>
<dbReference type="InterPro" id="IPR046432">
    <property type="entry name" value="TASOR"/>
</dbReference>
<comment type="caution">
    <text evidence="2">The sequence shown here is derived from an EMBL/GenBank/DDBJ whole genome shotgun (WGS) entry which is preliminary data.</text>
</comment>